<reference evidence="4" key="1">
    <citation type="submission" date="2017-09" db="EMBL/GenBank/DDBJ databases">
        <title>Depth-based differentiation of microbial function through sediment-hosted aquifers and enrichment of novel symbionts in the deep terrestrial subsurface.</title>
        <authorList>
            <person name="Probst A.J."/>
            <person name="Ladd B."/>
            <person name="Jarett J.K."/>
            <person name="Geller-Mcgrath D.E."/>
            <person name="Sieber C.M.K."/>
            <person name="Emerson J.B."/>
            <person name="Anantharaman K."/>
            <person name="Thomas B.C."/>
            <person name="Malmstrom R."/>
            <person name="Stieglmeier M."/>
            <person name="Klingl A."/>
            <person name="Woyke T."/>
            <person name="Ryan C.M."/>
            <person name="Banfield J.F."/>
        </authorList>
    </citation>
    <scope>NUCLEOTIDE SEQUENCE [LARGE SCALE GENOMIC DNA]</scope>
</reference>
<protein>
    <recommendedName>
        <fullName evidence="2">Smf/DprA SLOG domain-containing protein</fullName>
    </recommendedName>
</protein>
<dbReference type="InterPro" id="IPR003488">
    <property type="entry name" value="DprA"/>
</dbReference>
<dbReference type="Pfam" id="PF02481">
    <property type="entry name" value="DNA_processg_A"/>
    <property type="match status" value="1"/>
</dbReference>
<dbReference type="GO" id="GO:0009294">
    <property type="term" value="P:DNA-mediated transformation"/>
    <property type="evidence" value="ECO:0007669"/>
    <property type="project" value="InterPro"/>
</dbReference>
<feature type="domain" description="Smf/DprA SLOG" evidence="2">
    <location>
        <begin position="52"/>
        <end position="131"/>
    </location>
</feature>
<accession>A0A2M7AS79</accession>
<evidence type="ECO:0000313" key="3">
    <source>
        <dbReference type="EMBL" id="PIU73478.1"/>
    </source>
</evidence>
<sequence length="134" mass="14949">MKKIAIVGSRRMTSYGGEVIEIIMKEIKDKAEVITIEVQGCNLEVIRLGAKKIFKGENFEKLNEEVARYADMLVIIEGGEKSGTILLASKFIEKGKMVYCVPGRITDENSQATNWLISQGAMLLINIKEFGESF</sequence>
<comment type="similarity">
    <text evidence="1">Belongs to the DprA/Smf family.</text>
</comment>
<dbReference type="EMBL" id="PEWA01000024">
    <property type="protein sequence ID" value="PIU73478.1"/>
    <property type="molecule type" value="Genomic_DNA"/>
</dbReference>
<evidence type="ECO:0000256" key="1">
    <source>
        <dbReference type="ARBA" id="ARBA00006525"/>
    </source>
</evidence>
<proteinExistence type="inferred from homology"/>
<dbReference type="PANTHER" id="PTHR43022">
    <property type="entry name" value="PROTEIN SMF"/>
    <property type="match status" value="1"/>
</dbReference>
<organism evidence="3 4">
    <name type="scientific">Candidatus Shapirobacteria bacterium CG06_land_8_20_14_3_00_40_12</name>
    <dbReference type="NCBI Taxonomy" id="1974881"/>
    <lineage>
        <taxon>Bacteria</taxon>
        <taxon>Candidatus Shapironibacteriota</taxon>
    </lineage>
</organism>
<name>A0A2M7AS79_9BACT</name>
<dbReference type="SUPFAM" id="SSF102405">
    <property type="entry name" value="MCP/YpsA-like"/>
    <property type="match status" value="1"/>
</dbReference>
<comment type="caution">
    <text evidence="3">The sequence shown here is derived from an EMBL/GenBank/DDBJ whole genome shotgun (WGS) entry which is preliminary data.</text>
</comment>
<dbReference type="PANTHER" id="PTHR43022:SF1">
    <property type="entry name" value="PROTEIN SMF"/>
    <property type="match status" value="1"/>
</dbReference>
<dbReference type="AlphaFoldDB" id="A0A2M7AS79"/>
<dbReference type="Gene3D" id="3.40.50.450">
    <property type="match status" value="1"/>
</dbReference>
<dbReference type="InterPro" id="IPR057666">
    <property type="entry name" value="DrpA_SLOG"/>
</dbReference>
<evidence type="ECO:0000313" key="4">
    <source>
        <dbReference type="Proteomes" id="UP000231407"/>
    </source>
</evidence>
<dbReference type="Proteomes" id="UP000231407">
    <property type="component" value="Unassembled WGS sequence"/>
</dbReference>
<gene>
    <name evidence="3" type="ORF">COS78_02115</name>
</gene>
<evidence type="ECO:0000259" key="2">
    <source>
        <dbReference type="Pfam" id="PF02481"/>
    </source>
</evidence>